<dbReference type="STRING" id="109376.A0A0D3E179"/>
<dbReference type="GeneID" id="106314123"/>
<sequence>MDPFSFQNLLNSQQPNTSFSYVSGQIPSIELSASDASVFGSQWAEDGNEHAEAVSGRKERRKWSPTKDGVLISAWLNTSKDSVVGNDQKAEAFWKRIATYFNASPKLAGMEKREGKNCKSSGQNEDDILKMTHDIYYNDHNAKFTMEHAWLELRKDQMWCASSLRKRRLA</sequence>
<dbReference type="HOGENOM" id="CLU_012390_0_4_1"/>
<evidence type="ECO:0000313" key="1">
    <source>
        <dbReference type="EnsemblPlants" id="Bo9g010840.1"/>
    </source>
</evidence>
<accession>A0A0D3E179</accession>
<proteinExistence type="predicted"/>
<evidence type="ECO:0000313" key="2">
    <source>
        <dbReference type="Proteomes" id="UP000032141"/>
    </source>
</evidence>
<evidence type="ECO:0008006" key="3">
    <source>
        <dbReference type="Google" id="ProtNLM"/>
    </source>
</evidence>
<dbReference type="PANTHER" id="PTHR45023:SF4">
    <property type="entry name" value="GLYCINE-RICH PROTEIN-RELATED"/>
    <property type="match status" value="1"/>
</dbReference>
<name>A0A0D3E179_BRAOL</name>
<dbReference type="EnsemblPlants" id="Bo9g010840.1">
    <property type="protein sequence ID" value="Bo9g010840.1"/>
    <property type="gene ID" value="Bo9g010840"/>
</dbReference>
<reference evidence="1" key="2">
    <citation type="submission" date="2015-03" db="UniProtKB">
        <authorList>
            <consortium name="EnsemblPlants"/>
        </authorList>
    </citation>
    <scope>IDENTIFICATION</scope>
</reference>
<dbReference type="Gramene" id="Bo9g010840.1">
    <property type="protein sequence ID" value="Bo9g010840.1"/>
    <property type="gene ID" value="Bo9g010840"/>
</dbReference>
<dbReference type="PANTHER" id="PTHR45023">
    <property type="match status" value="1"/>
</dbReference>
<protein>
    <recommendedName>
        <fullName evidence="3">No apical meristem-associated C-terminal domain-containing protein</fullName>
    </recommendedName>
</protein>
<organism evidence="1 2">
    <name type="scientific">Brassica oleracea var. oleracea</name>
    <dbReference type="NCBI Taxonomy" id="109376"/>
    <lineage>
        <taxon>Eukaryota</taxon>
        <taxon>Viridiplantae</taxon>
        <taxon>Streptophyta</taxon>
        <taxon>Embryophyta</taxon>
        <taxon>Tracheophyta</taxon>
        <taxon>Spermatophyta</taxon>
        <taxon>Magnoliopsida</taxon>
        <taxon>eudicotyledons</taxon>
        <taxon>Gunneridae</taxon>
        <taxon>Pentapetalae</taxon>
        <taxon>rosids</taxon>
        <taxon>malvids</taxon>
        <taxon>Brassicales</taxon>
        <taxon>Brassicaceae</taxon>
        <taxon>Brassiceae</taxon>
        <taxon>Brassica</taxon>
    </lineage>
</organism>
<reference evidence="1 2" key="1">
    <citation type="journal article" date="2014" name="Genome Biol.">
        <title>Transcriptome and methylome profiling reveals relics of genome dominance in the mesopolyploid Brassica oleracea.</title>
        <authorList>
            <person name="Parkin I.A."/>
            <person name="Koh C."/>
            <person name="Tang H."/>
            <person name="Robinson S.J."/>
            <person name="Kagale S."/>
            <person name="Clarke W.E."/>
            <person name="Town C.D."/>
            <person name="Nixon J."/>
            <person name="Krishnakumar V."/>
            <person name="Bidwell S.L."/>
            <person name="Denoeud F."/>
            <person name="Belcram H."/>
            <person name="Links M.G."/>
            <person name="Just J."/>
            <person name="Clarke C."/>
            <person name="Bender T."/>
            <person name="Huebert T."/>
            <person name="Mason A.S."/>
            <person name="Pires J.C."/>
            <person name="Barker G."/>
            <person name="Moore J."/>
            <person name="Walley P.G."/>
            <person name="Manoli S."/>
            <person name="Batley J."/>
            <person name="Edwards D."/>
            <person name="Nelson M.N."/>
            <person name="Wang X."/>
            <person name="Paterson A.H."/>
            <person name="King G."/>
            <person name="Bancroft I."/>
            <person name="Chalhoub B."/>
            <person name="Sharpe A.G."/>
        </authorList>
    </citation>
    <scope>NUCLEOTIDE SEQUENCE</scope>
    <source>
        <strain evidence="1 2">cv. TO1000</strain>
    </source>
</reference>
<dbReference type="RefSeq" id="XP_013607511.1">
    <property type="nucleotide sequence ID" value="XM_013752057.1"/>
</dbReference>
<keyword evidence="2" id="KW-1185">Reference proteome</keyword>
<dbReference type="Proteomes" id="UP000032141">
    <property type="component" value="Chromosome C9"/>
</dbReference>
<dbReference type="AlphaFoldDB" id="A0A0D3E179"/>
<dbReference type="KEGG" id="boe:106314123"/>